<dbReference type="InterPro" id="IPR001878">
    <property type="entry name" value="Znf_CCHC"/>
</dbReference>
<dbReference type="InterPro" id="IPR036875">
    <property type="entry name" value="Znf_CCHC_sf"/>
</dbReference>
<gene>
    <name evidence="3" type="ORF">FOTG_16233</name>
</gene>
<keyword evidence="1" id="KW-0479">Metal-binding</keyword>
<dbReference type="GO" id="GO:0008270">
    <property type="term" value="F:zinc ion binding"/>
    <property type="evidence" value="ECO:0007669"/>
    <property type="project" value="UniProtKB-KW"/>
</dbReference>
<dbReference type="PROSITE" id="PS50158">
    <property type="entry name" value="ZF_CCHC"/>
    <property type="match status" value="1"/>
</dbReference>
<keyword evidence="1" id="KW-0862">Zinc</keyword>
<reference evidence="3" key="1">
    <citation type="submission" date="2011-11" db="EMBL/GenBank/DDBJ databases">
        <title>The Genome Sequence of Fusarium oxysporum Cotton.</title>
        <authorList>
            <consortium name="The Broad Institute Genome Sequencing Platform"/>
            <person name="Ma L.-J."/>
            <person name="Gale L.R."/>
            <person name="Schwartz D.C."/>
            <person name="Zhou S."/>
            <person name="Corby-Kistler H."/>
            <person name="Young S.K."/>
            <person name="Zeng Q."/>
            <person name="Gargeya S."/>
            <person name="Fitzgerald M."/>
            <person name="Haas B."/>
            <person name="Abouelleil A."/>
            <person name="Alvarado L."/>
            <person name="Arachchi H.M."/>
            <person name="Berlin A."/>
            <person name="Brown A."/>
            <person name="Chapman S.B."/>
            <person name="Chen Z."/>
            <person name="Dunbar C."/>
            <person name="Freedman E."/>
            <person name="Gearin G."/>
            <person name="Goldberg J."/>
            <person name="Griggs A."/>
            <person name="Gujja S."/>
            <person name="Heiman D."/>
            <person name="Howarth C."/>
            <person name="Larson L."/>
            <person name="Lui A."/>
            <person name="MacDonald P.J.P."/>
            <person name="Montmayeur A."/>
            <person name="Murphy C."/>
            <person name="Neiman D."/>
            <person name="Pearson M."/>
            <person name="Priest M."/>
            <person name="Roberts A."/>
            <person name="Saif S."/>
            <person name="Shea T."/>
            <person name="Shenoy N."/>
            <person name="Sisk P."/>
            <person name="Stolte C."/>
            <person name="Sykes S."/>
            <person name="Wortman J."/>
            <person name="Nusbaum C."/>
            <person name="Birren B."/>
        </authorList>
    </citation>
    <scope>NUCLEOTIDE SEQUENCE [LARGE SCALE GENOMIC DNA]</scope>
    <source>
        <strain evidence="3">25433</strain>
    </source>
</reference>
<feature type="domain" description="CCHC-type" evidence="2">
    <location>
        <begin position="171"/>
        <end position="186"/>
    </location>
</feature>
<dbReference type="SUPFAM" id="SSF57756">
    <property type="entry name" value="Retrovirus zinc finger-like domains"/>
    <property type="match status" value="1"/>
</dbReference>
<reference evidence="3" key="2">
    <citation type="submission" date="2014-03" db="EMBL/GenBank/DDBJ databases">
        <title>The Genome Annotation of Fusarium oxysporum Cotton.</title>
        <authorList>
            <consortium name="The Broad Institute Genomics Platform"/>
            <person name="Ma L.-J."/>
            <person name="Corby-Kistler H."/>
            <person name="Broz K."/>
            <person name="Gale L.R."/>
            <person name="Jonkers W."/>
            <person name="O'Donnell K."/>
            <person name="Ploetz R."/>
            <person name="Steinberg C."/>
            <person name="Schwartz D.C."/>
            <person name="VanEtten H."/>
            <person name="Zhou S."/>
            <person name="Young S.K."/>
            <person name="Zeng Q."/>
            <person name="Gargeya S."/>
            <person name="Fitzgerald M."/>
            <person name="Abouelleil A."/>
            <person name="Alvarado L."/>
            <person name="Chapman S.B."/>
            <person name="Gainer-Dewar J."/>
            <person name="Goldberg J."/>
            <person name="Griggs A."/>
            <person name="Gujja S."/>
            <person name="Hansen M."/>
            <person name="Howarth C."/>
            <person name="Imamovic A."/>
            <person name="Ireland A."/>
            <person name="Larimer J."/>
            <person name="McCowan C."/>
            <person name="Murphy C."/>
            <person name="Pearson M."/>
            <person name="Poon T.W."/>
            <person name="Priest M."/>
            <person name="Roberts A."/>
            <person name="Saif S."/>
            <person name="Shea T."/>
            <person name="Sykes S."/>
            <person name="Wortman J."/>
            <person name="Nusbaum C."/>
            <person name="Birren B."/>
        </authorList>
    </citation>
    <scope>NUCLEOTIDE SEQUENCE</scope>
    <source>
        <strain evidence="3">25433</strain>
    </source>
</reference>
<keyword evidence="1" id="KW-0863">Zinc-finger</keyword>
<dbReference type="OrthoDB" id="4356994at2759"/>
<evidence type="ECO:0000256" key="1">
    <source>
        <dbReference type="PROSITE-ProRule" id="PRU00047"/>
    </source>
</evidence>
<dbReference type="PANTHER" id="PTHR47785:SF7">
    <property type="entry name" value="ZN(II)2CYS6 TRANSCRIPTION FACTOR (EUROFUNG)"/>
    <property type="match status" value="1"/>
</dbReference>
<dbReference type="HOGENOM" id="CLU_004835_2_1_1"/>
<protein>
    <recommendedName>
        <fullName evidence="2">CCHC-type domain-containing protein</fullName>
    </recommendedName>
</protein>
<dbReference type="PANTHER" id="PTHR47785">
    <property type="entry name" value="ZN(II)2CYS6 TRANSCRIPTION FACTOR (EUROFUNG)-RELATED-RELATED"/>
    <property type="match status" value="1"/>
</dbReference>
<proteinExistence type="predicted"/>
<evidence type="ECO:0000313" key="3">
    <source>
        <dbReference type="EMBL" id="EXM15439.1"/>
    </source>
</evidence>
<accession>X0KPA8</accession>
<sequence length="708" mass="79532">MTESNIKGGFRGAGLAPFNLEVVISKLDVQLRTPTPVEEVAQQAQAWTSRTPKTVLEAGSQSEYLQGRIRRHHSSSPESILEALQSLTKAVTRNMQRTALVEAENRELREANNILSRRRRAKRTRLQNRGSITIQEGQDLIDQMEVNTQVLAESSRSSGQRRSRGPRVLHCRTCGKTGHNARTCQEGIKASGNDFDAASIAILQRLDNLESLFRAAHPNILIQGEVEPQPSPDITPRSIDHANLAGPGRSEAYHINVEAVLEWPVLQPAAQDQPLGLASILQTNCPASDPSTGRLLATSDLDPDSTGPLLQRFVDNFHIYNPVFEIAQIQEYIKITLYNGLGWDVTSCISLLVFALGTIATDNDHSSTTSMTFRSSRQFQDAESFFLAAQRRMGQLLCNSDLTGAQVFFLAGVYLMSTMRPFEAWRMFVQALACCQILDSPSLDDPHNKESQLHKSIYWTSFKSELELRLELSITENSAWNLRYPQFFPAPPKGLQSEGEAGWYFYLAEIALRRLGNRILTYTCHFQLAHITVADKVSRVLEFEQQAQSWVDSLPQNLRLDHSFEGDGDDQSARLRFILNGHLLDCYEMMYWSFIIDAVHGTSLDNAEAIAFARKGFQTSVQRINDNESGFHRRHHGTWLMLRSCTRSALVLIAVARAGLENMLPAQWKSSIAKVKELLEYWQDEAADARVYSHLLEDLTHDGLYNDG</sequence>
<dbReference type="EMBL" id="KK035230">
    <property type="protein sequence ID" value="EXM15439.1"/>
    <property type="molecule type" value="Genomic_DNA"/>
</dbReference>
<dbReference type="CDD" id="cd12148">
    <property type="entry name" value="fungal_TF_MHR"/>
    <property type="match status" value="1"/>
</dbReference>
<name>X0KPA8_FUSOX</name>
<dbReference type="Proteomes" id="UP000030701">
    <property type="component" value="Unassembled WGS sequence"/>
</dbReference>
<dbReference type="GO" id="GO:0003676">
    <property type="term" value="F:nucleic acid binding"/>
    <property type="evidence" value="ECO:0007669"/>
    <property type="project" value="InterPro"/>
</dbReference>
<evidence type="ECO:0000259" key="2">
    <source>
        <dbReference type="PROSITE" id="PS50158"/>
    </source>
</evidence>
<dbReference type="AlphaFoldDB" id="X0KPA8"/>
<dbReference type="InterPro" id="IPR053181">
    <property type="entry name" value="EcdB-like_regulator"/>
</dbReference>
<organism evidence="3">
    <name type="scientific">Fusarium oxysporum f. sp. vasinfectum 25433</name>
    <dbReference type="NCBI Taxonomy" id="1089449"/>
    <lineage>
        <taxon>Eukaryota</taxon>
        <taxon>Fungi</taxon>
        <taxon>Dikarya</taxon>
        <taxon>Ascomycota</taxon>
        <taxon>Pezizomycotina</taxon>
        <taxon>Sordariomycetes</taxon>
        <taxon>Hypocreomycetidae</taxon>
        <taxon>Hypocreales</taxon>
        <taxon>Nectriaceae</taxon>
        <taxon>Fusarium</taxon>
        <taxon>Fusarium oxysporum species complex</taxon>
    </lineage>
</organism>